<dbReference type="PANTHER" id="PTHR30213">
    <property type="entry name" value="INNER MEMBRANE PROTEIN YHJD"/>
    <property type="match status" value="1"/>
</dbReference>
<proteinExistence type="predicted"/>
<dbReference type="InterPro" id="IPR017039">
    <property type="entry name" value="Virul_fac_BrkB"/>
</dbReference>
<evidence type="ECO:0000313" key="7">
    <source>
        <dbReference type="Proteomes" id="UP000283095"/>
    </source>
</evidence>
<dbReference type="PIRSF" id="PIRSF035875">
    <property type="entry name" value="RNase_BN"/>
    <property type="match status" value="1"/>
</dbReference>
<gene>
    <name evidence="6" type="ORF">BAOM_0653</name>
</gene>
<keyword evidence="5" id="KW-0472">Membrane</keyword>
<organism evidence="6 7">
    <name type="scientific">Peribacillus asahii</name>
    <dbReference type="NCBI Taxonomy" id="228899"/>
    <lineage>
        <taxon>Bacteria</taxon>
        <taxon>Bacillati</taxon>
        <taxon>Bacillota</taxon>
        <taxon>Bacilli</taxon>
        <taxon>Bacillales</taxon>
        <taxon>Bacillaceae</taxon>
        <taxon>Peribacillus</taxon>
    </lineage>
</organism>
<keyword evidence="4" id="KW-1133">Transmembrane helix</keyword>
<evidence type="ECO:0000256" key="1">
    <source>
        <dbReference type="ARBA" id="ARBA00004651"/>
    </source>
</evidence>
<dbReference type="Proteomes" id="UP000283095">
    <property type="component" value="Chromosome"/>
</dbReference>
<evidence type="ECO:0000313" key="6">
    <source>
        <dbReference type="EMBL" id="AZV41285.1"/>
    </source>
</evidence>
<protein>
    <submittedName>
        <fullName evidence="6">Ribonuclease</fullName>
    </submittedName>
</protein>
<evidence type="ECO:0000256" key="2">
    <source>
        <dbReference type="ARBA" id="ARBA00022475"/>
    </source>
</evidence>
<dbReference type="RefSeq" id="WP_252282949.1">
    <property type="nucleotide sequence ID" value="NZ_CP026095.1"/>
</dbReference>
<name>A0A3Q9RJY7_9BACI</name>
<dbReference type="EMBL" id="CP026095">
    <property type="protein sequence ID" value="AZV41285.1"/>
    <property type="molecule type" value="Genomic_DNA"/>
</dbReference>
<evidence type="ECO:0000256" key="5">
    <source>
        <dbReference type="ARBA" id="ARBA00023136"/>
    </source>
</evidence>
<dbReference type="Pfam" id="PF03631">
    <property type="entry name" value="Virul_fac_BrkB"/>
    <property type="match status" value="1"/>
</dbReference>
<reference evidence="6 7" key="1">
    <citation type="submission" date="2018-01" db="EMBL/GenBank/DDBJ databases">
        <title>Bacillus asahii Genome sequencing and assembly.</title>
        <authorList>
            <person name="Jiang H."/>
            <person name="Feng Y."/>
            <person name="Zhao F."/>
            <person name="Lin X."/>
        </authorList>
    </citation>
    <scope>NUCLEOTIDE SEQUENCE [LARGE SCALE GENOMIC DNA]</scope>
    <source>
        <strain evidence="6 7">OM18</strain>
    </source>
</reference>
<dbReference type="KEGG" id="pasa:BAOM_0653"/>
<accession>A0A3Q9RJY7</accession>
<keyword evidence="2" id="KW-1003">Cell membrane</keyword>
<evidence type="ECO:0000256" key="4">
    <source>
        <dbReference type="ARBA" id="ARBA00022989"/>
    </source>
</evidence>
<dbReference type="AlphaFoldDB" id="A0A3Q9RJY7"/>
<keyword evidence="3" id="KW-0812">Transmembrane</keyword>
<dbReference type="PANTHER" id="PTHR30213:SF0">
    <property type="entry name" value="UPF0761 MEMBRANE PROTEIN YIHY"/>
    <property type="match status" value="1"/>
</dbReference>
<dbReference type="NCBIfam" id="TIGR00765">
    <property type="entry name" value="yihY_not_rbn"/>
    <property type="match status" value="1"/>
</dbReference>
<sequence>MVVKRVMLRWSFFKTLLEKIKADDVSGLAAQLSYFFLLSLFPLLIVLFTLVTYLPYSEEEILRTVHTFAPEKSMELIEENLNKMMKGNGKLLSFGIFVTLWSASNGLNAIIRAFNRAYDVTENRSFFIARGMSIILTLAMVFVFLAALLLPLFGKQIVFFLFAKFGFSEEFINVWNTLRWLISSVVLFFVFFMLYWIAPNKKLKCLSVLPGAIFATVGWVFMSLAFSFYVEKFGHYSTTYGSLGGIIVLMIWFYLSGIIIIIGGEINASVSEKKKPDCA</sequence>
<comment type="subcellular location">
    <subcellularLocation>
        <location evidence="1">Cell membrane</location>
        <topology evidence="1">Multi-pass membrane protein</topology>
    </subcellularLocation>
</comment>
<dbReference type="GO" id="GO:0005886">
    <property type="term" value="C:plasma membrane"/>
    <property type="evidence" value="ECO:0007669"/>
    <property type="project" value="UniProtKB-SubCell"/>
</dbReference>
<evidence type="ECO:0000256" key="3">
    <source>
        <dbReference type="ARBA" id="ARBA00022692"/>
    </source>
</evidence>